<keyword evidence="1" id="KW-0479">Metal-binding</keyword>
<proteinExistence type="predicted"/>
<feature type="compositionally biased region" description="Acidic residues" evidence="2">
    <location>
        <begin position="32"/>
        <end position="52"/>
    </location>
</feature>
<reference evidence="4 5" key="1">
    <citation type="submission" date="2023-01" db="EMBL/GenBank/DDBJ databases">
        <authorList>
            <person name="Kreplak J."/>
        </authorList>
    </citation>
    <scope>NUCLEOTIDE SEQUENCE [LARGE SCALE GENOMIC DNA]</scope>
</reference>
<keyword evidence="1" id="KW-0862">Zinc</keyword>
<evidence type="ECO:0000313" key="5">
    <source>
        <dbReference type="Proteomes" id="UP001157006"/>
    </source>
</evidence>
<feature type="compositionally biased region" description="Low complexity" evidence="2">
    <location>
        <begin position="53"/>
        <end position="62"/>
    </location>
</feature>
<evidence type="ECO:0000313" key="4">
    <source>
        <dbReference type="EMBL" id="CAI8617608.1"/>
    </source>
</evidence>
<feature type="domain" description="C2H2-type" evidence="3">
    <location>
        <begin position="85"/>
        <end position="107"/>
    </location>
</feature>
<evidence type="ECO:0000259" key="3">
    <source>
        <dbReference type="PROSITE" id="PS50157"/>
    </source>
</evidence>
<accession>A0AAV1B7Z8</accession>
<organism evidence="4 5">
    <name type="scientific">Vicia faba</name>
    <name type="common">Broad bean</name>
    <name type="synonym">Faba vulgaris</name>
    <dbReference type="NCBI Taxonomy" id="3906"/>
    <lineage>
        <taxon>Eukaryota</taxon>
        <taxon>Viridiplantae</taxon>
        <taxon>Streptophyta</taxon>
        <taxon>Embryophyta</taxon>
        <taxon>Tracheophyta</taxon>
        <taxon>Spermatophyta</taxon>
        <taxon>Magnoliopsida</taxon>
        <taxon>eudicotyledons</taxon>
        <taxon>Gunneridae</taxon>
        <taxon>Pentapetalae</taxon>
        <taxon>rosids</taxon>
        <taxon>fabids</taxon>
        <taxon>Fabales</taxon>
        <taxon>Fabaceae</taxon>
        <taxon>Papilionoideae</taxon>
        <taxon>50 kb inversion clade</taxon>
        <taxon>NPAAA clade</taxon>
        <taxon>Hologalegina</taxon>
        <taxon>IRL clade</taxon>
        <taxon>Fabeae</taxon>
        <taxon>Vicia</taxon>
    </lineage>
</organism>
<protein>
    <recommendedName>
        <fullName evidence="3">C2H2-type domain-containing protein</fullName>
    </recommendedName>
</protein>
<dbReference type="PROSITE" id="PS50157">
    <property type="entry name" value="ZINC_FINGER_C2H2_2"/>
    <property type="match status" value="1"/>
</dbReference>
<dbReference type="InterPro" id="IPR013087">
    <property type="entry name" value="Znf_C2H2_type"/>
</dbReference>
<evidence type="ECO:0000256" key="1">
    <source>
        <dbReference type="PROSITE-ProRule" id="PRU00042"/>
    </source>
</evidence>
<name>A0AAV1B7Z8_VICFA</name>
<dbReference type="GO" id="GO:0008270">
    <property type="term" value="F:zinc ion binding"/>
    <property type="evidence" value="ECO:0007669"/>
    <property type="project" value="UniProtKB-KW"/>
</dbReference>
<evidence type="ECO:0000256" key="2">
    <source>
        <dbReference type="SAM" id="MobiDB-lite"/>
    </source>
</evidence>
<dbReference type="PROSITE" id="PS00028">
    <property type="entry name" value="ZINC_FINGER_C2H2_1"/>
    <property type="match status" value="1"/>
</dbReference>
<dbReference type="PANTHER" id="PTHR46869">
    <property type="entry name" value="C2H2-LIKE ZINC FINGER PROTEIN"/>
    <property type="match status" value="1"/>
</dbReference>
<dbReference type="PANTHER" id="PTHR46869:SF1">
    <property type="entry name" value="C2H2-LIKE ZINC FINGER PROTEIN"/>
    <property type="match status" value="1"/>
</dbReference>
<dbReference type="EMBL" id="OX451741">
    <property type="protein sequence ID" value="CAI8617608.1"/>
    <property type="molecule type" value="Genomic_DNA"/>
</dbReference>
<dbReference type="Pfam" id="PF13912">
    <property type="entry name" value="zf-C2H2_6"/>
    <property type="match status" value="1"/>
</dbReference>
<dbReference type="AlphaFoldDB" id="A0AAV1B7Z8"/>
<sequence length="140" mass="15573">MEGFGFNNNNTKNEEINDVRNGLKYEFYGSEKDDDSSYVSTTDEESDEENSSESDSFPAAKSHNSKKKSSNKAKKKLKSKKSKEYECPICYKTFRSGQALGGHKRSHFVGGSEENTTFVIKQNAAAPCLIDLNLPAPVDE</sequence>
<dbReference type="SUPFAM" id="SSF57667">
    <property type="entry name" value="beta-beta-alpha zinc fingers"/>
    <property type="match status" value="1"/>
</dbReference>
<keyword evidence="1" id="KW-0863">Zinc-finger</keyword>
<feature type="region of interest" description="Disordered" evidence="2">
    <location>
        <begin position="28"/>
        <end position="83"/>
    </location>
</feature>
<dbReference type="Gene3D" id="3.30.160.60">
    <property type="entry name" value="Classic Zinc Finger"/>
    <property type="match status" value="1"/>
</dbReference>
<dbReference type="InterPro" id="IPR036236">
    <property type="entry name" value="Znf_C2H2_sf"/>
</dbReference>
<gene>
    <name evidence="4" type="ORF">VFH_VI084760</name>
</gene>
<dbReference type="Proteomes" id="UP001157006">
    <property type="component" value="Chromosome 6"/>
</dbReference>
<feature type="compositionally biased region" description="Basic residues" evidence="2">
    <location>
        <begin position="63"/>
        <end position="81"/>
    </location>
</feature>
<keyword evidence="5" id="KW-1185">Reference proteome</keyword>